<dbReference type="SMART" id="SM00345">
    <property type="entry name" value="HTH_GNTR"/>
    <property type="match status" value="1"/>
</dbReference>
<proteinExistence type="predicted"/>
<evidence type="ECO:0000256" key="2">
    <source>
        <dbReference type="ARBA" id="ARBA00023125"/>
    </source>
</evidence>
<dbReference type="RefSeq" id="WP_075212807.1">
    <property type="nucleotide sequence ID" value="NZ_CP023168.1"/>
</dbReference>
<dbReference type="PRINTS" id="PR00035">
    <property type="entry name" value="HTHGNTR"/>
</dbReference>
<dbReference type="PROSITE" id="PS50949">
    <property type="entry name" value="HTH_GNTR"/>
    <property type="match status" value="1"/>
</dbReference>
<sequence>MSEPTKYSMVKNKIKSWIYEGKVKPGEKIHSENELMKIFDVSRHTIRQAIGDLVHEGLLYREQGSGTYCSHRLQLFEKGRERNKMIGVITTYLSDYIFPSIIRGIESSLSSEGYTLVVASTNNDIEKEKQCLVNMLDKKIAGLIVEPTKTGSFNPNLSYYLTLEQHHIPYLMINQFYQELNPPHFILDDEHGGFIATEHLIKLGHEKVFGFFKQDDMQGANRMKGFIRAFRENGLSFYPEMVVTYTTENKKQKTIAEARKRLSSSDRPTAIFCYNDEIALLVLDVVREFGLKVPEDISIVGYDNSHLSEASEVKLTSVTHPKMQMGIEAAKWMIAKVEGRNTNQLEHSTVYKPELVVRHSTAKLKR</sequence>
<reference evidence="5 6" key="1">
    <citation type="journal article" date="2016" name="Front. Microbiol.">
        <title>High-Level Heat Resistance of Spores of Bacillus amyloliquefaciens and Bacillus licheniformis Results from the Presence of a spoVA Operon in a Tn1546 Transposon.</title>
        <authorList>
            <person name="Berendsen E.M."/>
            <person name="Koning R.A."/>
            <person name="Boekhorst J."/>
            <person name="de Jong A."/>
            <person name="Kuipers O.P."/>
            <person name="Wells-Bennik M.H."/>
        </authorList>
    </citation>
    <scope>NUCLEOTIDE SEQUENCE [LARGE SCALE GENOMIC DNA]</scope>
    <source>
        <strain evidence="5 6">B4121</strain>
    </source>
</reference>
<dbReference type="InterPro" id="IPR033532">
    <property type="entry name" value="AraR_ligand_bind_dom"/>
</dbReference>
<dbReference type="InterPro" id="IPR036390">
    <property type="entry name" value="WH_DNA-bd_sf"/>
</dbReference>
<keyword evidence="2" id="KW-0238">DNA-binding</keyword>
<dbReference type="SUPFAM" id="SSF53822">
    <property type="entry name" value="Periplasmic binding protein-like I"/>
    <property type="match status" value="1"/>
</dbReference>
<dbReference type="Gene3D" id="3.40.50.2300">
    <property type="match status" value="2"/>
</dbReference>
<dbReference type="InterPro" id="IPR036388">
    <property type="entry name" value="WH-like_DNA-bd_sf"/>
</dbReference>
<evidence type="ECO:0000256" key="1">
    <source>
        <dbReference type="ARBA" id="ARBA00023015"/>
    </source>
</evidence>
<dbReference type="GO" id="GO:0000976">
    <property type="term" value="F:transcription cis-regulatory region binding"/>
    <property type="evidence" value="ECO:0007669"/>
    <property type="project" value="TreeGrafter"/>
</dbReference>
<organism evidence="5 6">
    <name type="scientific">Bacillus paralicheniformis</name>
    <dbReference type="NCBI Taxonomy" id="1648923"/>
    <lineage>
        <taxon>Bacteria</taxon>
        <taxon>Bacillati</taxon>
        <taxon>Bacillota</taxon>
        <taxon>Bacilli</taxon>
        <taxon>Bacillales</taxon>
        <taxon>Bacillaceae</taxon>
        <taxon>Bacillus</taxon>
    </lineage>
</organism>
<gene>
    <name evidence="5" type="ORF">B4121_1142</name>
</gene>
<dbReference type="Pfam" id="PF00392">
    <property type="entry name" value="GntR"/>
    <property type="match status" value="1"/>
</dbReference>
<dbReference type="PANTHER" id="PTHR30146">
    <property type="entry name" value="LACI-RELATED TRANSCRIPTIONAL REPRESSOR"/>
    <property type="match status" value="1"/>
</dbReference>
<feature type="domain" description="HTH gntR-type" evidence="4">
    <location>
        <begin position="4"/>
        <end position="72"/>
    </location>
</feature>
<dbReference type="EMBL" id="LKPO01000007">
    <property type="protein sequence ID" value="OLF96146.1"/>
    <property type="molecule type" value="Genomic_DNA"/>
</dbReference>
<dbReference type="InterPro" id="IPR028082">
    <property type="entry name" value="Peripla_BP_I"/>
</dbReference>
<comment type="caution">
    <text evidence="5">The sequence shown here is derived from an EMBL/GenBank/DDBJ whole genome shotgun (WGS) entry which is preliminary data.</text>
</comment>
<keyword evidence="3" id="KW-0804">Transcription</keyword>
<dbReference type="SUPFAM" id="SSF46785">
    <property type="entry name" value="Winged helix' DNA-binding domain"/>
    <property type="match status" value="1"/>
</dbReference>
<evidence type="ECO:0000256" key="3">
    <source>
        <dbReference type="ARBA" id="ARBA00023163"/>
    </source>
</evidence>
<dbReference type="Pfam" id="PF13377">
    <property type="entry name" value="Peripla_BP_3"/>
    <property type="match status" value="1"/>
</dbReference>
<dbReference type="Proteomes" id="UP000185604">
    <property type="component" value="Unassembled WGS sequence"/>
</dbReference>
<dbReference type="PANTHER" id="PTHR30146:SF150">
    <property type="entry name" value="ARABINOSE METABOLISM TRANSCRIPTIONAL REPRESSOR"/>
    <property type="match status" value="1"/>
</dbReference>
<accession>A0A7Z1B5D1</accession>
<dbReference type="GO" id="GO:0003700">
    <property type="term" value="F:DNA-binding transcription factor activity"/>
    <property type="evidence" value="ECO:0007669"/>
    <property type="project" value="InterPro"/>
</dbReference>
<dbReference type="InterPro" id="IPR046335">
    <property type="entry name" value="LacI/GalR-like_sensor"/>
</dbReference>
<dbReference type="CDD" id="cd07377">
    <property type="entry name" value="WHTH_GntR"/>
    <property type="match status" value="1"/>
</dbReference>
<evidence type="ECO:0000313" key="6">
    <source>
        <dbReference type="Proteomes" id="UP000185604"/>
    </source>
</evidence>
<dbReference type="AlphaFoldDB" id="A0A7Z1B5D1"/>
<keyword evidence="1" id="KW-0805">Transcription regulation</keyword>
<evidence type="ECO:0000313" key="5">
    <source>
        <dbReference type="EMBL" id="OLF96146.1"/>
    </source>
</evidence>
<name>A0A7Z1B5D1_9BACI</name>
<dbReference type="CDD" id="cd01541">
    <property type="entry name" value="PBP1_AraR"/>
    <property type="match status" value="1"/>
</dbReference>
<dbReference type="InterPro" id="IPR000524">
    <property type="entry name" value="Tscrpt_reg_HTH_GntR"/>
</dbReference>
<protein>
    <submittedName>
        <fullName evidence="5">Transcriptional repressor of arabinoside utilization operon GntR family</fullName>
    </submittedName>
</protein>
<dbReference type="Gene3D" id="1.10.10.10">
    <property type="entry name" value="Winged helix-like DNA-binding domain superfamily/Winged helix DNA-binding domain"/>
    <property type="match status" value="1"/>
</dbReference>
<evidence type="ECO:0000259" key="4">
    <source>
        <dbReference type="PROSITE" id="PS50949"/>
    </source>
</evidence>